<dbReference type="Proteomes" id="UP000095286">
    <property type="component" value="Unplaced"/>
</dbReference>
<evidence type="ECO:0000313" key="1">
    <source>
        <dbReference type="Proteomes" id="UP000095286"/>
    </source>
</evidence>
<name>A0AC35U2R9_9BILA</name>
<accession>A0AC35U2R9</accession>
<proteinExistence type="predicted"/>
<organism evidence="1 2">
    <name type="scientific">Rhabditophanes sp. KR3021</name>
    <dbReference type="NCBI Taxonomy" id="114890"/>
    <lineage>
        <taxon>Eukaryota</taxon>
        <taxon>Metazoa</taxon>
        <taxon>Ecdysozoa</taxon>
        <taxon>Nematoda</taxon>
        <taxon>Chromadorea</taxon>
        <taxon>Rhabditida</taxon>
        <taxon>Tylenchina</taxon>
        <taxon>Panagrolaimomorpha</taxon>
        <taxon>Strongyloidoidea</taxon>
        <taxon>Alloionematidae</taxon>
        <taxon>Rhabditophanes</taxon>
    </lineage>
</organism>
<dbReference type="WBParaSite" id="RSKR_0000714100.1">
    <property type="protein sequence ID" value="RSKR_0000714100.1"/>
    <property type="gene ID" value="RSKR_0000714100"/>
</dbReference>
<reference evidence="2" key="1">
    <citation type="submission" date="2016-11" db="UniProtKB">
        <authorList>
            <consortium name="WormBaseParasite"/>
        </authorList>
    </citation>
    <scope>IDENTIFICATION</scope>
    <source>
        <strain evidence="2">KR3021</strain>
    </source>
</reference>
<evidence type="ECO:0000313" key="2">
    <source>
        <dbReference type="WBParaSite" id="RSKR_0000714100.1"/>
    </source>
</evidence>
<protein>
    <submittedName>
        <fullName evidence="2">Cytochrome P450</fullName>
    </submittedName>
</protein>
<sequence>MIGSRSIQQVPAYNIHEYLQEESIKSKSDIYTVFIPDPVVVLTSYEAIYEALVKNADLTSGRPVGYPDKFFQLRSNKGVIFSNGDNWQAQRRTSIQILREFGMGKNMMEDRINENIDLMFEWIDKNKNKLVNFHWPIQICISNIITDILFGSTTVHDKSDEFKKLVQLLDDSFKYLRRDKKIYLFSYFNNYPWILSLLEKYVKVNGSLEMKQFREKIEEMTKKTAEAFEKNCEPTNFIHYYLNKAEAFGGNLNINELYDVVGDMMIAGMETTTTTSVAGLSYLGANLDKQEKMRQEIMNVIGGDALITMKDKIRLPYCSAAIMEIQRSSNIVPLNVTHRSTGDLTVKGQFIPKDTLIFAHIHSVLKYDKDFVDSDKFLPERWLDEDLKTMNKSICNKFVPFSLGKRQCAGEGMAVMELFLILTRLIQKYKIVPQFGKAGPSVEPIFGGVLKVPDYEFKIIDV</sequence>